<feature type="region of interest" description="Disordered" evidence="1">
    <location>
        <begin position="26"/>
        <end position="70"/>
    </location>
</feature>
<dbReference type="AlphaFoldDB" id="A0A842FGX0"/>
<dbReference type="Proteomes" id="UP000553016">
    <property type="component" value="Unassembled WGS sequence"/>
</dbReference>
<name>A0A842FGX0_9LIST</name>
<proteinExistence type="predicted"/>
<dbReference type="EMBL" id="JAARZA010000011">
    <property type="protein sequence ID" value="MBC2242256.1"/>
    <property type="molecule type" value="Genomic_DNA"/>
</dbReference>
<dbReference type="RefSeq" id="WP_185541805.1">
    <property type="nucleotide sequence ID" value="NZ_JAARZA010000011.1"/>
</dbReference>
<sequence>MNMPAFMCRPMTTAEKETFHDVKETAAVKQRKRAEKNERKAVEKRLHEQQMKRSSIKTKSTTQEQEKEVS</sequence>
<evidence type="ECO:0000256" key="1">
    <source>
        <dbReference type="SAM" id="MobiDB-lite"/>
    </source>
</evidence>
<feature type="compositionally biased region" description="Basic and acidic residues" evidence="1">
    <location>
        <begin position="35"/>
        <end position="51"/>
    </location>
</feature>
<accession>A0A842FGX0</accession>
<comment type="caution">
    <text evidence="2">The sequence shown here is derived from an EMBL/GenBank/DDBJ whole genome shotgun (WGS) entry which is preliminary data.</text>
</comment>
<evidence type="ECO:0000313" key="3">
    <source>
        <dbReference type="Proteomes" id="UP000553016"/>
    </source>
</evidence>
<reference evidence="2 3" key="1">
    <citation type="submission" date="2020-03" db="EMBL/GenBank/DDBJ databases">
        <title>Soil Listeria distribution.</title>
        <authorList>
            <person name="Liao J."/>
            <person name="Wiedmann M."/>
        </authorList>
    </citation>
    <scope>NUCLEOTIDE SEQUENCE [LARGE SCALE GENOMIC DNA]</scope>
    <source>
        <strain evidence="2 3">FSL L7-0149</strain>
    </source>
</reference>
<organism evidence="2 3">
    <name type="scientific">Listeria booriae</name>
    <dbReference type="NCBI Taxonomy" id="1552123"/>
    <lineage>
        <taxon>Bacteria</taxon>
        <taxon>Bacillati</taxon>
        <taxon>Bacillota</taxon>
        <taxon>Bacilli</taxon>
        <taxon>Bacillales</taxon>
        <taxon>Listeriaceae</taxon>
        <taxon>Listeria</taxon>
    </lineage>
</organism>
<evidence type="ECO:0000313" key="2">
    <source>
        <dbReference type="EMBL" id="MBC2242256.1"/>
    </source>
</evidence>
<gene>
    <name evidence="2" type="ORF">HCB35_17415</name>
</gene>
<protein>
    <submittedName>
        <fullName evidence="2">Uncharacterized protein</fullName>
    </submittedName>
</protein>